<dbReference type="PANTHER" id="PTHR14659">
    <property type="entry name" value="ALPHA- AND GAMMA-ADAPTIN-BINDING PROTEIN P34"/>
    <property type="match status" value="1"/>
</dbReference>
<keyword evidence="3" id="KW-1185">Reference proteome</keyword>
<proteinExistence type="predicted"/>
<dbReference type="Gene3D" id="3.40.50.11960">
    <property type="match status" value="1"/>
</dbReference>
<dbReference type="AlphaFoldDB" id="A0A5N5QXC5"/>
<dbReference type="OrthoDB" id="10261384at2759"/>
<organism evidence="2 3">
    <name type="scientific">Ceratobasidium theobromae</name>
    <dbReference type="NCBI Taxonomy" id="1582974"/>
    <lineage>
        <taxon>Eukaryota</taxon>
        <taxon>Fungi</taxon>
        <taxon>Dikarya</taxon>
        <taxon>Basidiomycota</taxon>
        <taxon>Agaricomycotina</taxon>
        <taxon>Agaricomycetes</taxon>
        <taxon>Cantharellales</taxon>
        <taxon>Ceratobasidiaceae</taxon>
        <taxon>Ceratobasidium</taxon>
    </lineage>
</organism>
<evidence type="ECO:0000256" key="1">
    <source>
        <dbReference type="SAM" id="MobiDB-lite"/>
    </source>
</evidence>
<evidence type="ECO:0000313" key="3">
    <source>
        <dbReference type="Proteomes" id="UP000383932"/>
    </source>
</evidence>
<reference evidence="2 3" key="1">
    <citation type="journal article" date="2019" name="Fungal Biol. Biotechnol.">
        <title>Draft genome sequence of fastidious pathogen Ceratobasidium theobromae, which causes vascular-streak dieback in Theobroma cacao.</title>
        <authorList>
            <person name="Ali S.S."/>
            <person name="Asman A."/>
            <person name="Shao J."/>
            <person name="Firmansyah A.P."/>
            <person name="Susilo A.W."/>
            <person name="Rosmana A."/>
            <person name="McMahon P."/>
            <person name="Junaid M."/>
            <person name="Guest D."/>
            <person name="Kheng T.Y."/>
            <person name="Meinhardt L.W."/>
            <person name="Bailey B.A."/>
        </authorList>
    </citation>
    <scope>NUCLEOTIDE SEQUENCE [LARGE SCALE GENOMIC DNA]</scope>
    <source>
        <strain evidence="2 3">CT2</strain>
    </source>
</reference>
<gene>
    <name evidence="2" type="ORF">CTheo_600</name>
</gene>
<evidence type="ECO:0008006" key="4">
    <source>
        <dbReference type="Google" id="ProtNLM"/>
    </source>
</evidence>
<name>A0A5N5QXC5_9AGAM</name>
<protein>
    <recommendedName>
        <fullName evidence="4">Alpha/gamma-adaptin-binding protein p34</fullName>
    </recommendedName>
</protein>
<dbReference type="Proteomes" id="UP000383932">
    <property type="component" value="Unassembled WGS sequence"/>
</dbReference>
<dbReference type="EMBL" id="SSOP01000005">
    <property type="protein sequence ID" value="KAB5595836.1"/>
    <property type="molecule type" value="Genomic_DNA"/>
</dbReference>
<feature type="region of interest" description="Disordered" evidence="1">
    <location>
        <begin position="259"/>
        <end position="287"/>
    </location>
</feature>
<evidence type="ECO:0000313" key="2">
    <source>
        <dbReference type="EMBL" id="KAB5595836.1"/>
    </source>
</evidence>
<accession>A0A5N5QXC5</accession>
<comment type="caution">
    <text evidence="2">The sequence shown here is derived from an EMBL/GenBank/DDBJ whole genome shotgun (WGS) entry which is preliminary data.</text>
</comment>
<dbReference type="InterPro" id="IPR019341">
    <property type="entry name" value="Alpha/Gamma-adaptin-bd_p34"/>
</dbReference>
<sequence>MDPADISLSPACRILVVSKDITQGQELADLVIEGIAPLASHPLTPRLRDEAYIEWTIQNKYYTAPVHLYLHEVSKPPAKPLWPPEAEEERVPALIFVFRKGEAYRDVFLSMREAYLAHNAEVAIAVSLPPSASNDQPTDSFDGTEEFFSAHNFEYVDAEDTPEERNTERLLSEVRGLPRILEALNMVMWPSMIRTSKGGLRRNNVAADLQTSPPTDIFEHSFATISDTAPPDHPSLFEASPGAMSRGLAELNAWLDNDDSWAPNNRGSVGTREEPDYEAGEPGGGFEDDFTDFLSVPPGTSSFVELPSPVDVHATAERIFAGGQNNDAPEGFDLTSILGALEAMRLEIGAIEDMEERRVAAARVALGLAMGLGLDERGEGQGAPDEELIHELHQLQGDTK</sequence>
<dbReference type="PANTHER" id="PTHR14659:SF1">
    <property type="entry name" value="ALPHA- AND GAMMA-ADAPTIN-BINDING PROTEIN P34"/>
    <property type="match status" value="1"/>
</dbReference>